<proteinExistence type="predicted"/>
<evidence type="ECO:0000256" key="2">
    <source>
        <dbReference type="ARBA" id="ARBA00022723"/>
    </source>
</evidence>
<evidence type="ECO:0000256" key="1">
    <source>
        <dbReference type="ARBA" id="ARBA00004123"/>
    </source>
</evidence>
<dbReference type="InterPro" id="IPR036864">
    <property type="entry name" value="Zn2-C6_fun-type_DNA-bd_sf"/>
</dbReference>
<gene>
    <name evidence="6" type="ORF">SCUCBS95973_009934</name>
</gene>
<name>A0ABP0D2M9_9PEZI</name>
<evidence type="ECO:0000313" key="6">
    <source>
        <dbReference type="EMBL" id="CAK7237365.1"/>
    </source>
</evidence>
<dbReference type="Pfam" id="PF04082">
    <property type="entry name" value="Fungal_trans"/>
    <property type="match status" value="1"/>
</dbReference>
<sequence>MPSGPSTPTSPTSTVAVPPPPLPPPQAIHAHACTVCARRKVRCDKADPCFHCRKARVACVYQPPATAPKPRSRKRAADAELLARLARYEALMQEHGVAYESETHRWVASGWESGLERRQDGNALRSPSAAVGTSQTPPINPPAPRTASEYSVLDSTQVPESPDGMEKRCLWQDLPVELRYPPVQALRNSDDPLLLPTPSLQSILTEAAVGNAPPLSQLHPPPRHIFVLWQRFLDSVNPLTKLVHVPTLQPRVLDASADVESIAAPLNALLFAVYLLAVTAMGQADCEALLGESKMELLLRYRVAALRALVAADFLVARDVEVLQALLLFLMADPESDLTNNLVGVAMRLGQRLGLHQADSPAAAKLSVFDREMRIRLWWALCGLWARAGLTHPTALKTALLELGDVRLPLNVNDADLHPDMTEVPVVSSHKPTEMLCVLVKYEFSNWVRASPSITQTFEMIVRSGAMGSPPAEGERAEAAAAKEEHIKKREEDAVQRIERVYEEKFVRWLDTRIPLHGLAHAMIRLALARMRFKMYHPRNFATSAGAVHYASSGWQIPTGRLSTSALFEAAVCLLEMIDYSTHSPFASHMYMHMTLLFQIDALICVTSELRQRASGERVALAWRLIENIHTSHPEIASPATQPHKAFYTALGDLTLEAWATREAHLQREGSAAVVVPGFIQQLRGSKVQAQAQAQGEQAVSPSAGVQVEELDLGWTCWEEFLRL</sequence>
<dbReference type="Pfam" id="PF00172">
    <property type="entry name" value="Zn_clus"/>
    <property type="match status" value="1"/>
</dbReference>
<dbReference type="Gene3D" id="4.10.240.10">
    <property type="entry name" value="Zn(2)-C6 fungal-type DNA-binding domain"/>
    <property type="match status" value="1"/>
</dbReference>
<comment type="caution">
    <text evidence="6">The sequence shown here is derived from an EMBL/GenBank/DDBJ whole genome shotgun (WGS) entry which is preliminary data.</text>
</comment>
<dbReference type="PANTHER" id="PTHR31001:SF85">
    <property type="entry name" value="ZN(II)2CYS6 TRANSCRIPTION FACTOR (EUROFUNG)"/>
    <property type="match status" value="1"/>
</dbReference>
<dbReference type="PROSITE" id="PS50048">
    <property type="entry name" value="ZN2_CY6_FUNGAL_2"/>
    <property type="match status" value="1"/>
</dbReference>
<dbReference type="EMBL" id="CAWUHB010000149">
    <property type="protein sequence ID" value="CAK7237365.1"/>
    <property type="molecule type" value="Genomic_DNA"/>
</dbReference>
<feature type="compositionally biased region" description="Low complexity" evidence="4">
    <location>
        <begin position="1"/>
        <end position="16"/>
    </location>
</feature>
<dbReference type="InterPro" id="IPR007219">
    <property type="entry name" value="XnlR_reg_dom"/>
</dbReference>
<dbReference type="InterPro" id="IPR050613">
    <property type="entry name" value="Sec_Metabolite_Reg"/>
</dbReference>
<dbReference type="PANTHER" id="PTHR31001">
    <property type="entry name" value="UNCHARACTERIZED TRANSCRIPTIONAL REGULATORY PROTEIN"/>
    <property type="match status" value="1"/>
</dbReference>
<dbReference type="CDD" id="cd12148">
    <property type="entry name" value="fungal_TF_MHR"/>
    <property type="match status" value="1"/>
</dbReference>
<comment type="subcellular location">
    <subcellularLocation>
        <location evidence="1">Nucleus</location>
    </subcellularLocation>
</comment>
<keyword evidence="3" id="KW-0539">Nucleus</keyword>
<evidence type="ECO:0000256" key="4">
    <source>
        <dbReference type="SAM" id="MobiDB-lite"/>
    </source>
</evidence>
<organism evidence="6 7">
    <name type="scientific">Sporothrix curviconia</name>
    <dbReference type="NCBI Taxonomy" id="1260050"/>
    <lineage>
        <taxon>Eukaryota</taxon>
        <taxon>Fungi</taxon>
        <taxon>Dikarya</taxon>
        <taxon>Ascomycota</taxon>
        <taxon>Pezizomycotina</taxon>
        <taxon>Sordariomycetes</taxon>
        <taxon>Sordariomycetidae</taxon>
        <taxon>Ophiostomatales</taxon>
        <taxon>Ophiostomataceae</taxon>
        <taxon>Sporothrix</taxon>
    </lineage>
</organism>
<dbReference type="Proteomes" id="UP001642405">
    <property type="component" value="Unassembled WGS sequence"/>
</dbReference>
<feature type="domain" description="Zn(2)-C6 fungal-type" evidence="5">
    <location>
        <begin position="32"/>
        <end position="61"/>
    </location>
</feature>
<accession>A0ABP0D2M9</accession>
<evidence type="ECO:0000256" key="3">
    <source>
        <dbReference type="ARBA" id="ARBA00023242"/>
    </source>
</evidence>
<evidence type="ECO:0000313" key="7">
    <source>
        <dbReference type="Proteomes" id="UP001642405"/>
    </source>
</evidence>
<dbReference type="SMART" id="SM00066">
    <property type="entry name" value="GAL4"/>
    <property type="match status" value="1"/>
</dbReference>
<dbReference type="SUPFAM" id="SSF57701">
    <property type="entry name" value="Zn2/Cys6 DNA-binding domain"/>
    <property type="match status" value="1"/>
</dbReference>
<keyword evidence="2" id="KW-0479">Metal-binding</keyword>
<reference evidence="6 7" key="1">
    <citation type="submission" date="2024-01" db="EMBL/GenBank/DDBJ databases">
        <authorList>
            <person name="Allen C."/>
            <person name="Tagirdzhanova G."/>
        </authorList>
    </citation>
    <scope>NUCLEOTIDE SEQUENCE [LARGE SCALE GENOMIC DNA]</scope>
</reference>
<evidence type="ECO:0000259" key="5">
    <source>
        <dbReference type="PROSITE" id="PS50048"/>
    </source>
</evidence>
<dbReference type="InterPro" id="IPR001138">
    <property type="entry name" value="Zn2Cys6_DnaBD"/>
</dbReference>
<keyword evidence="7" id="KW-1185">Reference proteome</keyword>
<dbReference type="CDD" id="cd00067">
    <property type="entry name" value="GAL4"/>
    <property type="match status" value="1"/>
</dbReference>
<protein>
    <recommendedName>
        <fullName evidence="5">Zn(2)-C6 fungal-type domain-containing protein</fullName>
    </recommendedName>
</protein>
<feature type="region of interest" description="Disordered" evidence="4">
    <location>
        <begin position="117"/>
        <end position="164"/>
    </location>
</feature>
<feature type="region of interest" description="Disordered" evidence="4">
    <location>
        <begin position="1"/>
        <end position="23"/>
    </location>
</feature>
<dbReference type="PROSITE" id="PS00463">
    <property type="entry name" value="ZN2_CY6_FUNGAL_1"/>
    <property type="match status" value="1"/>
</dbReference>